<evidence type="ECO:0000313" key="7">
    <source>
        <dbReference type="Proteomes" id="UP000778951"/>
    </source>
</evidence>
<reference evidence="6" key="1">
    <citation type="submission" date="2020-03" db="EMBL/GenBank/DDBJ databases">
        <title>Spirochaetal bacteria isolated from arthropods constitute a novel genus Entomospira genus novum within the order Spirochaetales.</title>
        <authorList>
            <person name="Grana-Miraglia L."/>
            <person name="Sikutova S."/>
            <person name="Fingerle V."/>
            <person name="Sing A."/>
            <person name="Castillo-Ramirez S."/>
            <person name="Margos G."/>
            <person name="Rudolf I."/>
        </authorList>
    </citation>
    <scope>NUCLEOTIDE SEQUENCE</scope>
    <source>
        <strain evidence="6">BR149</strain>
    </source>
</reference>
<keyword evidence="3 4" id="KW-0269">Exonuclease</keyword>
<comment type="function">
    <text evidence="4">SbcCD cleaves DNA hairpin structures. These structures can inhibit DNA replication and are intermediates in certain DNA recombination reactions. The complex acts as a 3'-&gt;5' double strand exonuclease that can open hairpins. It also has a 5' single-strand endonuclease activity.</text>
</comment>
<evidence type="ECO:0000256" key="2">
    <source>
        <dbReference type="ARBA" id="ARBA00022801"/>
    </source>
</evidence>
<evidence type="ECO:0000256" key="3">
    <source>
        <dbReference type="ARBA" id="ARBA00022839"/>
    </source>
</evidence>
<evidence type="ECO:0000259" key="5">
    <source>
        <dbReference type="Pfam" id="PF00149"/>
    </source>
</evidence>
<dbReference type="RefSeq" id="WP_167695501.1">
    <property type="nucleotide sequence ID" value="NZ_CP118181.1"/>
</dbReference>
<keyword evidence="4" id="KW-0233">DNA recombination</keyword>
<organism evidence="6 7">
    <name type="scientific">Entomospira culicis</name>
    <dbReference type="NCBI Taxonomy" id="2719989"/>
    <lineage>
        <taxon>Bacteria</taxon>
        <taxon>Pseudomonadati</taxon>
        <taxon>Spirochaetota</taxon>
        <taxon>Spirochaetia</taxon>
        <taxon>Spirochaetales</taxon>
        <taxon>Spirochaetaceae</taxon>
        <taxon>Entomospira</taxon>
    </lineage>
</organism>
<comment type="similarity">
    <text evidence="4">Belongs to the SbcD family.</text>
</comment>
<dbReference type="GO" id="GO:0006260">
    <property type="term" value="P:DNA replication"/>
    <property type="evidence" value="ECO:0007669"/>
    <property type="project" value="UniProtKB-KW"/>
</dbReference>
<keyword evidence="4" id="KW-0255">Endonuclease</keyword>
<dbReference type="PANTHER" id="PTHR30337">
    <property type="entry name" value="COMPONENT OF ATP-DEPENDENT DSDNA EXONUCLEASE"/>
    <property type="match status" value="1"/>
</dbReference>
<keyword evidence="7" id="KW-1185">Reference proteome</keyword>
<gene>
    <name evidence="4 6" type="primary">sbcD</name>
    <name evidence="6" type="ORF">HCT48_04155</name>
</gene>
<dbReference type="NCBIfam" id="TIGR00619">
    <property type="entry name" value="sbcd"/>
    <property type="match status" value="1"/>
</dbReference>
<name>A0A968GF81_9SPIO</name>
<dbReference type="GO" id="GO:0004519">
    <property type="term" value="F:endonuclease activity"/>
    <property type="evidence" value="ECO:0007669"/>
    <property type="project" value="UniProtKB-KW"/>
</dbReference>
<dbReference type="Proteomes" id="UP000778951">
    <property type="component" value="Unassembled WGS sequence"/>
</dbReference>
<dbReference type="AlphaFoldDB" id="A0A968GF81"/>
<dbReference type="InterPro" id="IPR004593">
    <property type="entry name" value="SbcD"/>
</dbReference>
<dbReference type="SUPFAM" id="SSF56300">
    <property type="entry name" value="Metallo-dependent phosphatases"/>
    <property type="match status" value="1"/>
</dbReference>
<evidence type="ECO:0000256" key="1">
    <source>
        <dbReference type="ARBA" id="ARBA00022722"/>
    </source>
</evidence>
<proteinExistence type="inferred from homology"/>
<keyword evidence="1 4" id="KW-0540">Nuclease</keyword>
<dbReference type="InterPro" id="IPR050535">
    <property type="entry name" value="DNA_Repair-Maintenance_Comp"/>
</dbReference>
<protein>
    <recommendedName>
        <fullName evidence="4">Nuclease SbcCD subunit D</fullName>
    </recommendedName>
</protein>
<dbReference type="CDD" id="cd00840">
    <property type="entry name" value="MPP_Mre11_N"/>
    <property type="match status" value="1"/>
</dbReference>
<evidence type="ECO:0000313" key="6">
    <source>
        <dbReference type="EMBL" id="NIZ69408.1"/>
    </source>
</evidence>
<dbReference type="Pfam" id="PF00149">
    <property type="entry name" value="Metallophos"/>
    <property type="match status" value="1"/>
</dbReference>
<keyword evidence="4" id="KW-0235">DNA replication</keyword>
<dbReference type="EMBL" id="JAATLM010000001">
    <property type="protein sequence ID" value="NIZ69408.1"/>
    <property type="molecule type" value="Genomic_DNA"/>
</dbReference>
<sequence length="413" mass="46828">MRKLKVLHTADWHLGRNLKDIQRESEFIDVLNQLYQYLEREQPDLILLAGDIFDSSLPSIWAQRLYYDFCSRVSRLAFTPAVVITGGNHDSALLLDAPQQLLSSFNIYVIGGSYLDINKEVIPVDNQEGERIAIVLAVPYLRDSQLKRARRASEVESWSEQLHDAMRLHYQEVIAQGLALRGDANIPLIAMGHLFMQGGVINEHDGTRPPVGTLGAFAADTTFDAIDYLALGHLHQPQMVGGREHWRYSGSLLKSAFSETGHEKSLTLISFEGKKIETIELLPLQSPIPLIRLTGTFEEQELAIARLEKESTNVYVEMQVSERFLTPASMFQSHLKEKSSPVMILQLTRLQKMAALDIMNHLPQKGISLAQITPIELFKERLLVAQLEDSALEHKLEKLFLQLEKELLEQERE</sequence>
<feature type="domain" description="Calcineurin-like phosphoesterase" evidence="5">
    <location>
        <begin position="4"/>
        <end position="237"/>
    </location>
</feature>
<dbReference type="InterPro" id="IPR029052">
    <property type="entry name" value="Metallo-depent_PP-like"/>
</dbReference>
<dbReference type="InterPro" id="IPR041796">
    <property type="entry name" value="Mre11_N"/>
</dbReference>
<dbReference type="GO" id="GO:0006310">
    <property type="term" value="P:DNA recombination"/>
    <property type="evidence" value="ECO:0007669"/>
    <property type="project" value="UniProtKB-KW"/>
</dbReference>
<dbReference type="Gene3D" id="3.60.21.10">
    <property type="match status" value="1"/>
</dbReference>
<dbReference type="GO" id="GO:0008408">
    <property type="term" value="F:3'-5' exonuclease activity"/>
    <property type="evidence" value="ECO:0007669"/>
    <property type="project" value="InterPro"/>
</dbReference>
<evidence type="ECO:0000256" key="4">
    <source>
        <dbReference type="RuleBase" id="RU363069"/>
    </source>
</evidence>
<dbReference type="PANTHER" id="PTHR30337:SF0">
    <property type="entry name" value="NUCLEASE SBCCD SUBUNIT D"/>
    <property type="match status" value="1"/>
</dbReference>
<keyword evidence="2 4" id="KW-0378">Hydrolase</keyword>
<accession>A0A968GF81</accession>
<comment type="subunit">
    <text evidence="4">Heterodimer of SbcC and SbcD.</text>
</comment>
<comment type="caution">
    <text evidence="6">The sequence shown here is derived from an EMBL/GenBank/DDBJ whole genome shotgun (WGS) entry which is preliminary data.</text>
</comment>
<dbReference type="InterPro" id="IPR004843">
    <property type="entry name" value="Calcineurin-like_PHP"/>
</dbReference>